<proteinExistence type="predicted"/>
<gene>
    <name evidence="1" type="ORF">LCGC14_1165260</name>
</gene>
<organism evidence="1">
    <name type="scientific">marine sediment metagenome</name>
    <dbReference type="NCBI Taxonomy" id="412755"/>
    <lineage>
        <taxon>unclassified sequences</taxon>
        <taxon>metagenomes</taxon>
        <taxon>ecological metagenomes</taxon>
    </lineage>
</organism>
<name>A0A0F9LWC5_9ZZZZ</name>
<reference evidence="1" key="1">
    <citation type="journal article" date="2015" name="Nature">
        <title>Complex archaea that bridge the gap between prokaryotes and eukaryotes.</title>
        <authorList>
            <person name="Spang A."/>
            <person name="Saw J.H."/>
            <person name="Jorgensen S.L."/>
            <person name="Zaremba-Niedzwiedzka K."/>
            <person name="Martijn J."/>
            <person name="Lind A.E."/>
            <person name="van Eijk R."/>
            <person name="Schleper C."/>
            <person name="Guy L."/>
            <person name="Ettema T.J."/>
        </authorList>
    </citation>
    <scope>NUCLEOTIDE SEQUENCE</scope>
</reference>
<comment type="caution">
    <text evidence="1">The sequence shown here is derived from an EMBL/GenBank/DDBJ whole genome shotgun (WGS) entry which is preliminary data.</text>
</comment>
<accession>A0A0F9LWC5</accession>
<protein>
    <submittedName>
        <fullName evidence="1">Uncharacterized protein</fullName>
    </submittedName>
</protein>
<dbReference type="AlphaFoldDB" id="A0A0F9LWC5"/>
<dbReference type="EMBL" id="LAZR01005715">
    <property type="protein sequence ID" value="KKM97708.1"/>
    <property type="molecule type" value="Genomic_DNA"/>
</dbReference>
<sequence length="83" mass="9844">MNFKDFVEHMRQEVREEGFIPAARLALRVILRLKERELLGKIDADKVLSEIECDDIHVVKYTNTIALSYNRIKDLYYYNPQKG</sequence>
<evidence type="ECO:0000313" key="1">
    <source>
        <dbReference type="EMBL" id="KKM97708.1"/>
    </source>
</evidence>